<dbReference type="AlphaFoldDB" id="A0A816UYF9"/>
<sequence length="88" mass="10538">MFGQCVDHSFINFFVEAKTKKLNEAARRMEWNLPDYFLKRDQNNVLMTKKDVEPDGIKMLLLPPYKPFPSIFSKACNIRYFDHQNPYF</sequence>
<dbReference type="EMBL" id="HG994357">
    <property type="protein sequence ID" value="CAF2120289.1"/>
    <property type="molecule type" value="Genomic_DNA"/>
</dbReference>
<proteinExistence type="predicted"/>
<reference evidence="1" key="1">
    <citation type="submission" date="2021-01" db="EMBL/GenBank/DDBJ databases">
        <authorList>
            <consortium name="Genoscope - CEA"/>
            <person name="William W."/>
        </authorList>
    </citation>
    <scope>NUCLEOTIDE SEQUENCE</scope>
</reference>
<evidence type="ECO:0000313" key="1">
    <source>
        <dbReference type="EMBL" id="CAF2120289.1"/>
    </source>
</evidence>
<name>A0A816UYF9_BRANA</name>
<dbReference type="Proteomes" id="UP001295469">
    <property type="component" value="Chromosome A03"/>
</dbReference>
<organism evidence="1">
    <name type="scientific">Brassica napus</name>
    <name type="common">Rape</name>
    <dbReference type="NCBI Taxonomy" id="3708"/>
    <lineage>
        <taxon>Eukaryota</taxon>
        <taxon>Viridiplantae</taxon>
        <taxon>Streptophyta</taxon>
        <taxon>Embryophyta</taxon>
        <taxon>Tracheophyta</taxon>
        <taxon>Spermatophyta</taxon>
        <taxon>Magnoliopsida</taxon>
        <taxon>eudicotyledons</taxon>
        <taxon>Gunneridae</taxon>
        <taxon>Pentapetalae</taxon>
        <taxon>rosids</taxon>
        <taxon>malvids</taxon>
        <taxon>Brassicales</taxon>
        <taxon>Brassicaceae</taxon>
        <taxon>Brassiceae</taxon>
        <taxon>Brassica</taxon>
    </lineage>
</organism>
<accession>A0A816UYF9</accession>
<protein>
    <submittedName>
        <fullName evidence="1">(rape) hypothetical protein</fullName>
    </submittedName>
</protein>
<gene>
    <name evidence="1" type="ORF">DARMORV10_A03P09200.1</name>
</gene>